<name>A0A1Y3U7E7_9ACTN</name>
<evidence type="ECO:0000313" key="1">
    <source>
        <dbReference type="EMBL" id="OUN43128.1"/>
    </source>
</evidence>
<dbReference type="STRING" id="1118060.GCA_000311845_01557"/>
<dbReference type="eggNOG" id="ENOG502ZCTN">
    <property type="taxonomic scope" value="Bacteria"/>
</dbReference>
<dbReference type="AlphaFoldDB" id="A0A1Y3U7E7"/>
<dbReference type="Proteomes" id="UP000196560">
    <property type="component" value="Unassembled WGS sequence"/>
</dbReference>
<dbReference type="EMBL" id="NFHO01000005">
    <property type="protein sequence ID" value="OUN43128.1"/>
    <property type="molecule type" value="Genomic_DNA"/>
</dbReference>
<dbReference type="RefSeq" id="WP_019128843.1">
    <property type="nucleotide sequence ID" value="NZ_CALUIC010000019.1"/>
</dbReference>
<comment type="caution">
    <text evidence="1">The sequence shown here is derived from an EMBL/GenBank/DDBJ whole genome shotgun (WGS) entry which is preliminary data.</text>
</comment>
<reference evidence="2" key="1">
    <citation type="submission" date="2017-04" db="EMBL/GenBank/DDBJ databases">
        <title>Function of individual gut microbiota members based on whole genome sequencing of pure cultures obtained from chicken caecum.</title>
        <authorList>
            <person name="Medvecky M."/>
            <person name="Cejkova D."/>
            <person name="Polansky O."/>
            <person name="Karasova D."/>
            <person name="Kubasova T."/>
            <person name="Cizek A."/>
            <person name="Rychlik I."/>
        </authorList>
    </citation>
    <scope>NUCLEOTIDE SEQUENCE [LARGE SCALE GENOMIC DNA]</scope>
    <source>
        <strain evidence="2">An70</strain>
    </source>
</reference>
<sequence length="84" mass="9234">MDMASFRAESYGELQSLVDGLYATRTVVDRLDLVMQAEVLDLDADLQEIVSLLPPGSYERQRLCDQLNSAIAAHGWGGVYGTVE</sequence>
<keyword evidence="2" id="KW-1185">Reference proteome</keyword>
<organism evidence="1 2">
    <name type="scientific">Enorma massiliensis</name>
    <dbReference type="NCBI Taxonomy" id="1472761"/>
    <lineage>
        <taxon>Bacteria</taxon>
        <taxon>Bacillati</taxon>
        <taxon>Actinomycetota</taxon>
        <taxon>Coriobacteriia</taxon>
        <taxon>Coriobacteriales</taxon>
        <taxon>Coriobacteriaceae</taxon>
        <taxon>Enorma</taxon>
    </lineage>
</organism>
<dbReference type="GeneID" id="98653760"/>
<accession>A0A1Y3U7E7</accession>
<proteinExistence type="predicted"/>
<evidence type="ECO:0000313" key="2">
    <source>
        <dbReference type="Proteomes" id="UP000196560"/>
    </source>
</evidence>
<protein>
    <submittedName>
        <fullName evidence="1">Uncharacterized protein</fullName>
    </submittedName>
</protein>
<gene>
    <name evidence="1" type="ORF">B5G21_05945</name>
</gene>